<dbReference type="PANTHER" id="PTHR12558:SF13">
    <property type="entry name" value="CELL DIVISION CYCLE PROTEIN 27 HOMOLOG"/>
    <property type="match status" value="1"/>
</dbReference>
<dbReference type="OrthoDB" id="1490552at2"/>
<dbReference type="Pfam" id="PF13181">
    <property type="entry name" value="TPR_8"/>
    <property type="match status" value="2"/>
</dbReference>
<dbReference type="PANTHER" id="PTHR12558">
    <property type="entry name" value="CELL DIVISION CYCLE 16,23,27"/>
    <property type="match status" value="1"/>
</dbReference>
<feature type="repeat" description="TPR" evidence="1">
    <location>
        <begin position="198"/>
        <end position="231"/>
    </location>
</feature>
<dbReference type="Proteomes" id="UP000001822">
    <property type="component" value="Chromosome"/>
</dbReference>
<reference evidence="2 3" key="1">
    <citation type="journal article" date="2007" name="Appl. Environ. Microbiol.">
        <title>Genome sequence of the cellulolytic gliding bacterium Cytophaga hutchinsonii.</title>
        <authorList>
            <person name="Xie G."/>
            <person name="Bruce D.C."/>
            <person name="Challacombe J.F."/>
            <person name="Chertkov O."/>
            <person name="Detter J.C."/>
            <person name="Gilna P."/>
            <person name="Han C.S."/>
            <person name="Lucas S."/>
            <person name="Misra M."/>
            <person name="Myers G.L."/>
            <person name="Richardson P."/>
            <person name="Tapia R."/>
            <person name="Thayer N."/>
            <person name="Thompson L.S."/>
            <person name="Brettin T.S."/>
            <person name="Henrissat B."/>
            <person name="Wilson D.B."/>
            <person name="McBride M.J."/>
        </authorList>
    </citation>
    <scope>NUCLEOTIDE SEQUENCE [LARGE SCALE GENOMIC DNA]</scope>
    <source>
        <strain evidence="3">ATCC 33406 / DSM 1761 / CIP 103989 / NBRC 15051 / NCIMB 9469 / D465</strain>
    </source>
</reference>
<dbReference type="SMART" id="SM00028">
    <property type="entry name" value="TPR"/>
    <property type="match status" value="2"/>
</dbReference>
<name>A0A6N4SWI7_CYTH3</name>
<keyword evidence="3" id="KW-1185">Reference proteome</keyword>
<dbReference type="Gene3D" id="1.25.40.10">
    <property type="entry name" value="Tetratricopeptide repeat domain"/>
    <property type="match status" value="1"/>
</dbReference>
<evidence type="ECO:0000313" key="2">
    <source>
        <dbReference type="EMBL" id="ABG60921.1"/>
    </source>
</evidence>
<proteinExistence type="predicted"/>
<dbReference type="InterPro" id="IPR019734">
    <property type="entry name" value="TPR_rpt"/>
</dbReference>
<dbReference type="PROSITE" id="PS50005">
    <property type="entry name" value="TPR"/>
    <property type="match status" value="2"/>
</dbReference>
<evidence type="ECO:0000256" key="1">
    <source>
        <dbReference type="PROSITE-ProRule" id="PRU00339"/>
    </source>
</evidence>
<keyword evidence="1" id="KW-0802">TPR repeat</keyword>
<evidence type="ECO:0000313" key="3">
    <source>
        <dbReference type="Proteomes" id="UP000001822"/>
    </source>
</evidence>
<gene>
    <name evidence="2" type="ordered locus">CHU_3688</name>
</gene>
<accession>A0A6N4SWI7</accession>
<sequence length="279" mass="31368">MQKKQVIAVLVAVVGIGIVFSLPKVLVDNEKESVEGAEVTVAHEDSLSEVGKLMAEKHTHKPSDSEQKKLQDFTKNYYSISDKEKKRIFADSILGYYNKFHKYDSVAKYSGEIAMLQPNEKNLLSAADAYMQASDLVSVNEKSAYMDKSRLYYEKALDINASNLDTKSKLAMTYVTTSNPMTGIRILQEVVKEDPRNETAIFNLGYLSMQSRQYNKAVDRFKSLIEINPAHASGTFYLGLSYLELGNKGKANQYFMKAKGLDSDPEFQAIIDSYLKESN</sequence>
<feature type="repeat" description="TPR" evidence="1">
    <location>
        <begin position="232"/>
        <end position="265"/>
    </location>
</feature>
<protein>
    <submittedName>
        <fullName evidence="2">Uncharacterized protein</fullName>
    </submittedName>
</protein>
<dbReference type="KEGG" id="chu:CHU_3688"/>
<dbReference type="SUPFAM" id="SSF48452">
    <property type="entry name" value="TPR-like"/>
    <property type="match status" value="1"/>
</dbReference>
<dbReference type="AlphaFoldDB" id="A0A6N4SWI7"/>
<dbReference type="EMBL" id="CP000383">
    <property type="protein sequence ID" value="ABG60921.1"/>
    <property type="molecule type" value="Genomic_DNA"/>
</dbReference>
<organism evidence="2 3">
    <name type="scientific">Cytophaga hutchinsonii (strain ATCC 33406 / DSM 1761 / CIP 103989 / NBRC 15051 / NCIMB 9469 / D465)</name>
    <dbReference type="NCBI Taxonomy" id="269798"/>
    <lineage>
        <taxon>Bacteria</taxon>
        <taxon>Pseudomonadati</taxon>
        <taxon>Bacteroidota</taxon>
        <taxon>Cytophagia</taxon>
        <taxon>Cytophagales</taxon>
        <taxon>Cytophagaceae</taxon>
        <taxon>Cytophaga</taxon>
    </lineage>
</organism>
<dbReference type="InterPro" id="IPR011990">
    <property type="entry name" value="TPR-like_helical_dom_sf"/>
</dbReference>
<dbReference type="RefSeq" id="WP_011587026.1">
    <property type="nucleotide sequence ID" value="NC_008255.1"/>
</dbReference>